<comment type="caution">
    <text evidence="2">The sequence shown here is derived from an EMBL/GenBank/DDBJ whole genome shotgun (WGS) entry which is preliminary data.</text>
</comment>
<dbReference type="PROSITE" id="PS51257">
    <property type="entry name" value="PROKAR_LIPOPROTEIN"/>
    <property type="match status" value="1"/>
</dbReference>
<accession>A0AA37KWI0</accession>
<dbReference type="SUPFAM" id="SSF48208">
    <property type="entry name" value="Six-hairpin glycosidases"/>
    <property type="match status" value="1"/>
</dbReference>
<keyword evidence="1" id="KW-0732">Signal</keyword>
<dbReference type="EMBL" id="BQOL01000002">
    <property type="protein sequence ID" value="GKI19561.1"/>
    <property type="molecule type" value="Genomic_DNA"/>
</dbReference>
<evidence type="ECO:0000256" key="1">
    <source>
        <dbReference type="SAM" id="SignalP"/>
    </source>
</evidence>
<evidence type="ECO:0000313" key="2">
    <source>
        <dbReference type="EMBL" id="GKI19561.1"/>
    </source>
</evidence>
<reference evidence="2" key="1">
    <citation type="submission" date="2022-01" db="EMBL/GenBank/DDBJ databases">
        <title>Novel bile acid biosynthetic pathways are enriched in the microbiome of centenarians.</title>
        <authorList>
            <person name="Sato Y."/>
            <person name="Atarashi K."/>
            <person name="Plichta R.D."/>
            <person name="Arai Y."/>
            <person name="Sasajima S."/>
            <person name="Kearney M.S."/>
            <person name="Suda W."/>
            <person name="Takeshita K."/>
            <person name="Sasaki T."/>
            <person name="Okamoto S."/>
            <person name="Skelly N.A."/>
            <person name="Okamura Y."/>
            <person name="Vlamakis H."/>
            <person name="Li Y."/>
            <person name="Tanoue T."/>
            <person name="Takei H."/>
            <person name="Nittono H."/>
            <person name="Narushima S."/>
            <person name="Irie J."/>
            <person name="Itoh H."/>
            <person name="Moriya K."/>
            <person name="Sugiura Y."/>
            <person name="Suematsu M."/>
            <person name="Moritoki N."/>
            <person name="Shibata S."/>
            <person name="Littman R.D."/>
            <person name="Fischbach A.M."/>
            <person name="Uwamino Y."/>
            <person name="Inoue T."/>
            <person name="Honda A."/>
            <person name="Hattori M."/>
            <person name="Murai T."/>
            <person name="Xavier J.R."/>
            <person name="Hirose N."/>
            <person name="Honda K."/>
        </authorList>
    </citation>
    <scope>NUCLEOTIDE SEQUENCE</scope>
    <source>
        <strain evidence="2">CE91-St16</strain>
    </source>
</reference>
<dbReference type="InterPro" id="IPR008928">
    <property type="entry name" value="6-hairpin_glycosidase_sf"/>
</dbReference>
<evidence type="ECO:0000313" key="3">
    <source>
        <dbReference type="Proteomes" id="UP001055105"/>
    </source>
</evidence>
<dbReference type="RefSeq" id="WP_244076772.1">
    <property type="nucleotide sequence ID" value="NZ_AP025581.1"/>
</dbReference>
<sequence>MTRASRILLIILAAAGACRPAQAQEFRVKPDHTVVFGGQHLLPDYLPEFTVLFSAADPQLRMRPADIPDVQYNVATWLSDRPDLNRTDRRADQSGDGFDDEILEGSVESRTADLFNAGRIIVVRPVSHRAEGTDKITFGYPENDLFRIAAELTADTATGRPLLTYRLTAKTGGWYSVGFTGFAGRDPKRTDEIWQPLIWQEKRFPDKSYLTLAFRCPVPSAFVTYRNATYGILAHPAEFPFDPLPTAANSRFGVAVRDRQGLASPMLFAPVPGGIGSETAPGGELVFSALLCGERGDTTDALQNVAESLFGFTGNRNNALGSLNETIENMISYVLGPYSRFLDKEKGCTYATDVPGAVKNVSSLNPLEIAVLNDNRTMLLERALPVYEYVLSREKLLFCADSTQNIQYPSRRMNGPCCPVSELTALSSILKDNAPYLLSFAGKEYHSTRVRNLDVVEQGGTWRNAMHLYRATGKPGYLKKAVAGADRYIRRRIDTPAADFRDPEAGGFFFWTGFAPKWIDLLEMYELTGDKAYLRAAHRGAKLYTQYVWYSPAVPDRDILVNPDGKAPHYQYLKSKGHAQMDAPAERVPAWRLSEIGLTPESSGTSTGHRGIFMANYAAWMLRLAHYTGDGFLARTADHAVIGRYRNFPGYHINTARTTVYEKADYPLRGHMELGANSFHYNHIMPHISLLYDFLVTQALYRSGGKVDFPGEFIEGYAYLQSKFYGHLPGTIYGREARLWMPTGLAAPDDRQLNYISAVDDDALYIVFMNQSAETVETDVALDYALSGHSDGRHYRTQVIGGSGASGQLADGRFTVRVAGNGIAAVRIETPAPVRPQLAALFTAETRWQTPYAATQDDAVRCMRVGFGRTANNVFVFLTQDDTQLRKVWFTVDGRTTEDTDYPFEHTAPIDGERTEITVKALTRQGRIIEWETLELKK</sequence>
<proteinExistence type="predicted"/>
<gene>
    <name evidence="2" type="ORF">CE91St16_24690</name>
</gene>
<dbReference type="GO" id="GO:0005975">
    <property type="term" value="P:carbohydrate metabolic process"/>
    <property type="evidence" value="ECO:0007669"/>
    <property type="project" value="InterPro"/>
</dbReference>
<dbReference type="AlphaFoldDB" id="A0AA37KWI0"/>
<protein>
    <submittedName>
        <fullName evidence="2">Uncharacterized protein</fullName>
    </submittedName>
</protein>
<name>A0AA37KWI0_9BACT</name>
<organism evidence="2 3">
    <name type="scientific">Alistipes finegoldii</name>
    <dbReference type="NCBI Taxonomy" id="214856"/>
    <lineage>
        <taxon>Bacteria</taxon>
        <taxon>Pseudomonadati</taxon>
        <taxon>Bacteroidota</taxon>
        <taxon>Bacteroidia</taxon>
        <taxon>Bacteroidales</taxon>
        <taxon>Rikenellaceae</taxon>
        <taxon>Alistipes</taxon>
    </lineage>
</organism>
<feature type="chain" id="PRO_5041262598" evidence="1">
    <location>
        <begin position="24"/>
        <end position="938"/>
    </location>
</feature>
<feature type="signal peptide" evidence="1">
    <location>
        <begin position="1"/>
        <end position="23"/>
    </location>
</feature>
<dbReference type="Proteomes" id="UP001055105">
    <property type="component" value="Unassembled WGS sequence"/>
</dbReference>